<evidence type="ECO:0000256" key="1">
    <source>
        <dbReference type="SAM" id="Phobius"/>
    </source>
</evidence>
<organism evidence="2 3">
    <name type="scientific">Dictyobacter formicarum</name>
    <dbReference type="NCBI Taxonomy" id="2778368"/>
    <lineage>
        <taxon>Bacteria</taxon>
        <taxon>Bacillati</taxon>
        <taxon>Chloroflexota</taxon>
        <taxon>Ktedonobacteria</taxon>
        <taxon>Ktedonobacterales</taxon>
        <taxon>Dictyobacteraceae</taxon>
        <taxon>Dictyobacter</taxon>
    </lineage>
</organism>
<gene>
    <name evidence="2" type="ORF">KSZ_17720</name>
</gene>
<keyword evidence="1" id="KW-0812">Transmembrane</keyword>
<protein>
    <submittedName>
        <fullName evidence="2">Uncharacterized protein</fullName>
    </submittedName>
</protein>
<evidence type="ECO:0000313" key="2">
    <source>
        <dbReference type="EMBL" id="GHO83766.1"/>
    </source>
</evidence>
<keyword evidence="3" id="KW-1185">Reference proteome</keyword>
<proteinExistence type="predicted"/>
<feature type="transmembrane region" description="Helical" evidence="1">
    <location>
        <begin position="108"/>
        <end position="128"/>
    </location>
</feature>
<keyword evidence="1" id="KW-1133">Transmembrane helix</keyword>
<feature type="transmembrane region" description="Helical" evidence="1">
    <location>
        <begin position="21"/>
        <end position="43"/>
    </location>
</feature>
<comment type="caution">
    <text evidence="2">The sequence shown here is derived from an EMBL/GenBank/DDBJ whole genome shotgun (WGS) entry which is preliminary data.</text>
</comment>
<keyword evidence="1" id="KW-0472">Membrane</keyword>
<evidence type="ECO:0000313" key="3">
    <source>
        <dbReference type="Proteomes" id="UP000635565"/>
    </source>
</evidence>
<feature type="transmembrane region" description="Helical" evidence="1">
    <location>
        <begin position="79"/>
        <end position="102"/>
    </location>
</feature>
<reference evidence="2 3" key="1">
    <citation type="journal article" date="2021" name="Int. J. Syst. Evol. Microbiol.">
        <title>Reticulibacter mediterranei gen. nov., sp. nov., within the new family Reticulibacteraceae fam. nov., and Ktedonospora formicarum gen. nov., sp. nov., Ktedonobacter robiniae sp. nov., Dictyobacter formicarum sp. nov. and Dictyobacter arantiisoli sp. nov., belonging to the class Ktedonobacteria.</title>
        <authorList>
            <person name="Yabe S."/>
            <person name="Zheng Y."/>
            <person name="Wang C.M."/>
            <person name="Sakai Y."/>
            <person name="Abe K."/>
            <person name="Yokota A."/>
            <person name="Donadio S."/>
            <person name="Cavaletti L."/>
            <person name="Monciardini P."/>
        </authorList>
    </citation>
    <scope>NUCLEOTIDE SEQUENCE [LARGE SCALE GENOMIC DNA]</scope>
    <source>
        <strain evidence="2 3">SOSP1-9</strain>
    </source>
</reference>
<dbReference type="Proteomes" id="UP000635565">
    <property type="component" value="Unassembled WGS sequence"/>
</dbReference>
<dbReference type="EMBL" id="BNJJ01000004">
    <property type="protein sequence ID" value="GHO83766.1"/>
    <property type="molecule type" value="Genomic_DNA"/>
</dbReference>
<name>A0ABQ3VDI0_9CHLR</name>
<accession>A0ABQ3VDI0</accession>
<sequence length="150" mass="16166">MLSQSLKTFIQKQKEEEKMATRILQIILGIVGLGALALGLLIWTMGLNLYAIHMLFGLLVTLTLLVSGILAVTTRELRIWGIVGIVYAPIVPIFGLTQFNILPGNLHWLIQTAHMLVGLGAIALAGNLGTRALARKRAASGTAVESQIAR</sequence>
<feature type="transmembrane region" description="Helical" evidence="1">
    <location>
        <begin position="49"/>
        <end position="72"/>
    </location>
</feature>